<evidence type="ECO:0000313" key="2">
    <source>
        <dbReference type="Proteomes" id="UP000092445"/>
    </source>
</evidence>
<dbReference type="AlphaFoldDB" id="A0A1B0ACR7"/>
<dbReference type="Proteomes" id="UP000092445">
    <property type="component" value="Unassembled WGS sequence"/>
</dbReference>
<reference evidence="1" key="2">
    <citation type="submission" date="2020-05" db="UniProtKB">
        <authorList>
            <consortium name="EnsemblMetazoa"/>
        </authorList>
    </citation>
    <scope>IDENTIFICATION</scope>
    <source>
        <strain evidence="1">IAEA</strain>
    </source>
</reference>
<reference evidence="2" key="1">
    <citation type="submission" date="2014-03" db="EMBL/GenBank/DDBJ databases">
        <authorList>
            <person name="Aksoy S."/>
            <person name="Warren W."/>
            <person name="Wilson R.K."/>
        </authorList>
    </citation>
    <scope>NUCLEOTIDE SEQUENCE [LARGE SCALE GENOMIC DNA]</scope>
    <source>
        <strain evidence="2">IAEA</strain>
    </source>
</reference>
<name>A0A1B0ACR7_GLOPL</name>
<accession>A0A1B0ACR7</accession>
<organism evidence="1 2">
    <name type="scientific">Glossina pallidipes</name>
    <name type="common">Tsetse fly</name>
    <dbReference type="NCBI Taxonomy" id="7398"/>
    <lineage>
        <taxon>Eukaryota</taxon>
        <taxon>Metazoa</taxon>
        <taxon>Ecdysozoa</taxon>
        <taxon>Arthropoda</taxon>
        <taxon>Hexapoda</taxon>
        <taxon>Insecta</taxon>
        <taxon>Pterygota</taxon>
        <taxon>Neoptera</taxon>
        <taxon>Endopterygota</taxon>
        <taxon>Diptera</taxon>
        <taxon>Brachycera</taxon>
        <taxon>Muscomorpha</taxon>
        <taxon>Hippoboscoidea</taxon>
        <taxon>Glossinidae</taxon>
        <taxon>Glossina</taxon>
    </lineage>
</organism>
<dbReference type="VEuPathDB" id="VectorBase:GPAI041474"/>
<evidence type="ECO:0000313" key="1">
    <source>
        <dbReference type="EnsemblMetazoa" id="GPAI041474-PA"/>
    </source>
</evidence>
<dbReference type="EnsemblMetazoa" id="GPAI041474-RA">
    <property type="protein sequence ID" value="GPAI041474-PA"/>
    <property type="gene ID" value="GPAI041474"/>
</dbReference>
<sequence>MNSEIFPVITDQLQINANACIEVLNSYGIQQSDSAHRATSTMKHLDPSRGFIKVSQHQQQDFLINKRSPVGLALIAKTGQQQLVETQSGHTCHFFSVYSEISTCSTIVSVLGNLSLIPCEKLGRYASSVNVMKHLDPLRGHFVLDKGSSVDFSLSSFIPSSSFIEAPHMRPQKARCKGGSAISPIPSLAGILDLTSVCNSYEHKYASPDSINFGKQVDNQLTAKKLQHQCFFLCFLEILITYVMLEFKKPIKNWILFIMKLMSYQTRRATLIAT</sequence>
<protein>
    <submittedName>
        <fullName evidence="1">Uncharacterized protein</fullName>
    </submittedName>
</protein>
<proteinExistence type="predicted"/>
<keyword evidence="2" id="KW-1185">Reference proteome</keyword>